<comment type="caution">
    <text evidence="1">The sequence shown here is derived from an EMBL/GenBank/DDBJ whole genome shotgun (WGS) entry which is preliminary data.</text>
</comment>
<dbReference type="AlphaFoldDB" id="A0A2H0WT83"/>
<protein>
    <submittedName>
        <fullName evidence="1">Uncharacterized protein</fullName>
    </submittedName>
</protein>
<accession>A0A2H0WT83</accession>
<name>A0A2H0WT83_9BACT</name>
<reference evidence="2" key="1">
    <citation type="submission" date="2017-09" db="EMBL/GenBank/DDBJ databases">
        <title>Depth-based differentiation of microbial function through sediment-hosted aquifers and enrichment of novel symbionts in the deep terrestrial subsurface.</title>
        <authorList>
            <person name="Probst A.J."/>
            <person name="Ladd B."/>
            <person name="Jarett J.K."/>
            <person name="Geller-Mcgrath D.E."/>
            <person name="Sieber C.M.K."/>
            <person name="Emerson J.B."/>
            <person name="Anantharaman K."/>
            <person name="Thomas B.C."/>
            <person name="Malmstrom R."/>
            <person name="Stieglmeier M."/>
            <person name="Klingl A."/>
            <person name="Woyke T."/>
            <person name="Ryan C.M."/>
            <person name="Banfield J.F."/>
        </authorList>
    </citation>
    <scope>NUCLEOTIDE SEQUENCE [LARGE SCALE GENOMIC DNA]</scope>
</reference>
<sequence length="198" mass="22533">MLESRVVTSLELSARRFAVRAWVRKRLPYIGSTLESTRRTLLQTIGDPTHEFLNLSQRVLSEMPLCTAWSQLNTTPLMFNIVSGRVMVFDPVMQCFNKVVDHTFGVDGSGNIICFMFGEFGDLQLSESAYKPWKSGDRIRAYQQKAPDLVKFYEQEGIGYLYGPPEEILQKLGLWYQWDETPTPTPHTSEVGKSVGTN</sequence>
<gene>
    <name evidence="1" type="ORF">COT62_01335</name>
</gene>
<organism evidence="1 2">
    <name type="scientific">Candidatus Roizmanbacteria bacterium CG09_land_8_20_14_0_10_41_9</name>
    <dbReference type="NCBI Taxonomy" id="1974850"/>
    <lineage>
        <taxon>Bacteria</taxon>
        <taxon>Candidatus Roizmaniibacteriota</taxon>
    </lineage>
</organism>
<dbReference type="EMBL" id="PEZG01000029">
    <property type="protein sequence ID" value="PIS15884.1"/>
    <property type="molecule type" value="Genomic_DNA"/>
</dbReference>
<evidence type="ECO:0000313" key="1">
    <source>
        <dbReference type="EMBL" id="PIS15884.1"/>
    </source>
</evidence>
<proteinExistence type="predicted"/>
<dbReference type="Proteomes" id="UP000231198">
    <property type="component" value="Unassembled WGS sequence"/>
</dbReference>
<evidence type="ECO:0000313" key="2">
    <source>
        <dbReference type="Proteomes" id="UP000231198"/>
    </source>
</evidence>